<keyword evidence="1" id="KW-0812">Transmembrane</keyword>
<keyword evidence="1" id="KW-1133">Transmembrane helix</keyword>
<evidence type="ECO:0000256" key="1">
    <source>
        <dbReference type="SAM" id="Phobius"/>
    </source>
</evidence>
<protein>
    <submittedName>
        <fullName evidence="2">Uncharacterized protein</fullName>
    </submittedName>
</protein>
<accession>A0AAW4MX32</accession>
<dbReference type="EMBL" id="JAHOEF010000016">
    <property type="protein sequence ID" value="MBV3382361.1"/>
    <property type="molecule type" value="Genomic_DNA"/>
</dbReference>
<reference evidence="2" key="1">
    <citation type="submission" date="2021-06" db="EMBL/GenBank/DDBJ databases">
        <title>Collection of gut derived symbiotic bacterial strains cultured from healthy donors.</title>
        <authorList>
            <person name="Lin H."/>
            <person name="Littmann E."/>
            <person name="Pamer E.G."/>
        </authorList>
    </citation>
    <scope>NUCLEOTIDE SEQUENCE</scope>
    <source>
        <strain evidence="2">MSK.21.82</strain>
    </source>
</reference>
<organism evidence="2 3">
    <name type="scientific">Catenibacterium mitsuokai</name>
    <dbReference type="NCBI Taxonomy" id="100886"/>
    <lineage>
        <taxon>Bacteria</taxon>
        <taxon>Bacillati</taxon>
        <taxon>Bacillota</taxon>
        <taxon>Erysipelotrichia</taxon>
        <taxon>Erysipelotrichales</taxon>
        <taxon>Coprobacillaceae</taxon>
        <taxon>Catenibacterium</taxon>
    </lineage>
</organism>
<sequence length="127" mass="14401">MSKYKILWVIPLFFIISICGVLYFQKNISNNMSRFEIAYINNHLIIPDSQEIIEKGYPKNESGETYGPDLSDYVGSVPDLILAESEEGIKGYLKKTDKDSITSTSRTLPLYLQDGQTKIAELTLKTK</sequence>
<feature type="transmembrane region" description="Helical" evidence="1">
    <location>
        <begin position="6"/>
        <end position="24"/>
    </location>
</feature>
<dbReference type="RefSeq" id="WP_217747322.1">
    <property type="nucleotide sequence ID" value="NZ_JAHOEB010000018.1"/>
</dbReference>
<dbReference type="Proteomes" id="UP001196408">
    <property type="component" value="Unassembled WGS sequence"/>
</dbReference>
<gene>
    <name evidence="2" type="ORF">KSV97_03755</name>
</gene>
<proteinExistence type="predicted"/>
<evidence type="ECO:0000313" key="3">
    <source>
        <dbReference type="Proteomes" id="UP001196408"/>
    </source>
</evidence>
<comment type="caution">
    <text evidence="2">The sequence shown here is derived from an EMBL/GenBank/DDBJ whole genome shotgun (WGS) entry which is preliminary data.</text>
</comment>
<name>A0AAW4MX32_9FIRM</name>
<dbReference type="AlphaFoldDB" id="A0AAW4MX32"/>
<keyword evidence="1" id="KW-0472">Membrane</keyword>
<evidence type="ECO:0000313" key="2">
    <source>
        <dbReference type="EMBL" id="MBV3382361.1"/>
    </source>
</evidence>